<keyword evidence="4" id="KW-1185">Reference proteome</keyword>
<evidence type="ECO:0000259" key="2">
    <source>
        <dbReference type="Pfam" id="PF14347"/>
    </source>
</evidence>
<dbReference type="Pfam" id="PF14347">
    <property type="entry name" value="DUF4399"/>
    <property type="match status" value="1"/>
</dbReference>
<organism evidence="3 4">
    <name type="scientific">Halomonas nitroreducens</name>
    <dbReference type="NCBI Taxonomy" id="447425"/>
    <lineage>
        <taxon>Bacteria</taxon>
        <taxon>Pseudomonadati</taxon>
        <taxon>Pseudomonadota</taxon>
        <taxon>Gammaproteobacteria</taxon>
        <taxon>Oceanospirillales</taxon>
        <taxon>Halomonadaceae</taxon>
        <taxon>Halomonas</taxon>
    </lineage>
</organism>
<proteinExistence type="predicted"/>
<dbReference type="EMBL" id="RXNS01000014">
    <property type="protein sequence ID" value="RTR01095.1"/>
    <property type="molecule type" value="Genomic_DNA"/>
</dbReference>
<dbReference type="AlphaFoldDB" id="A0A431V0Q6"/>
<sequence>MRRSLSGIAAVLLGSALLASPALADEMQRQAPPEDAEVYIIAPQDGATVSGPLTVRMGLKGMGVAPAGMEAPKTGHHHLLIDTPLAEVDLSAPLPSTDQTRHFGGGQTQATLELPPGEHTLQLLFMDHRHLSFDPPVASEPITITVE</sequence>
<evidence type="ECO:0000313" key="4">
    <source>
        <dbReference type="Proteomes" id="UP000267400"/>
    </source>
</evidence>
<feature type="chain" id="PRO_5019270594" evidence="1">
    <location>
        <begin position="25"/>
        <end position="147"/>
    </location>
</feature>
<dbReference type="Proteomes" id="UP000267400">
    <property type="component" value="Unassembled WGS sequence"/>
</dbReference>
<evidence type="ECO:0000313" key="3">
    <source>
        <dbReference type="EMBL" id="RTR01095.1"/>
    </source>
</evidence>
<gene>
    <name evidence="3" type="ORF">EKG36_14625</name>
</gene>
<dbReference type="InterPro" id="IPR025512">
    <property type="entry name" value="DUF4399"/>
</dbReference>
<reference evidence="3 4" key="1">
    <citation type="submission" date="2018-12" db="EMBL/GenBank/DDBJ databases">
        <authorList>
            <person name="Yu L."/>
        </authorList>
    </citation>
    <scope>NUCLEOTIDE SEQUENCE [LARGE SCALE GENOMIC DNA]</scope>
    <source>
        <strain evidence="3 4">11S</strain>
    </source>
</reference>
<feature type="signal peptide" evidence="1">
    <location>
        <begin position="1"/>
        <end position="24"/>
    </location>
</feature>
<comment type="caution">
    <text evidence="3">The sequence shown here is derived from an EMBL/GenBank/DDBJ whole genome shotgun (WGS) entry which is preliminary data.</text>
</comment>
<evidence type="ECO:0000256" key="1">
    <source>
        <dbReference type="SAM" id="SignalP"/>
    </source>
</evidence>
<feature type="domain" description="DUF4399" evidence="2">
    <location>
        <begin position="55"/>
        <end position="147"/>
    </location>
</feature>
<accession>A0A431V0Q6</accession>
<keyword evidence="1" id="KW-0732">Signal</keyword>
<dbReference type="OrthoDB" id="531568at2"/>
<dbReference type="RefSeq" id="WP_126485368.1">
    <property type="nucleotide sequence ID" value="NZ_RXNS01000014.1"/>
</dbReference>
<protein>
    <submittedName>
        <fullName evidence="3">DUF4399 domain-containing protein</fullName>
    </submittedName>
</protein>
<name>A0A431V0Q6_9GAMM</name>